<dbReference type="GO" id="GO:0005886">
    <property type="term" value="C:plasma membrane"/>
    <property type="evidence" value="ECO:0007669"/>
    <property type="project" value="UniProtKB-SubCell"/>
</dbReference>
<evidence type="ECO:0000313" key="8">
    <source>
        <dbReference type="EMBL" id="KAJ8603785.1"/>
    </source>
</evidence>
<evidence type="ECO:0000256" key="5">
    <source>
        <dbReference type="ARBA" id="ARBA00023136"/>
    </source>
</evidence>
<evidence type="ECO:0000256" key="2">
    <source>
        <dbReference type="ARBA" id="ARBA00022475"/>
    </source>
</evidence>
<keyword evidence="9" id="KW-1185">Reference proteome</keyword>
<dbReference type="PANTHER" id="PTHR12677">
    <property type="entry name" value="GOLGI APPARATUS MEMBRANE PROTEIN TVP38-RELATED"/>
    <property type="match status" value="1"/>
</dbReference>
<keyword evidence="3 6" id="KW-0812">Transmembrane</keyword>
<organism evidence="8 9">
    <name type="scientific">Chrysophaeum taylorii</name>
    <dbReference type="NCBI Taxonomy" id="2483200"/>
    <lineage>
        <taxon>Eukaryota</taxon>
        <taxon>Sar</taxon>
        <taxon>Stramenopiles</taxon>
        <taxon>Ochrophyta</taxon>
        <taxon>Pelagophyceae</taxon>
        <taxon>Pelagomonadales</taxon>
        <taxon>Pelagomonadaceae</taxon>
        <taxon>Chrysophaeum</taxon>
    </lineage>
</organism>
<feature type="transmembrane region" description="Helical" evidence="6">
    <location>
        <begin position="185"/>
        <end position="206"/>
    </location>
</feature>
<dbReference type="PANTHER" id="PTHR12677:SF59">
    <property type="entry name" value="GOLGI APPARATUS MEMBRANE PROTEIN TVP38-RELATED"/>
    <property type="match status" value="1"/>
</dbReference>
<comment type="caution">
    <text evidence="8">The sequence shown here is derived from an EMBL/GenBank/DDBJ whole genome shotgun (WGS) entry which is preliminary data.</text>
</comment>
<feature type="transmembrane region" description="Helical" evidence="6">
    <location>
        <begin position="226"/>
        <end position="245"/>
    </location>
</feature>
<evidence type="ECO:0000256" key="4">
    <source>
        <dbReference type="ARBA" id="ARBA00022989"/>
    </source>
</evidence>
<dbReference type="InterPro" id="IPR032816">
    <property type="entry name" value="VTT_dom"/>
</dbReference>
<evidence type="ECO:0000256" key="3">
    <source>
        <dbReference type="ARBA" id="ARBA00022692"/>
    </source>
</evidence>
<gene>
    <name evidence="8" type="ORF">CTAYLR_000185</name>
</gene>
<proteinExistence type="predicted"/>
<sequence length="286" mass="31186">MEMQRQRVPSHEDVRPLRPRAASKRRARYAGSAVILVALGTGSAAAIVFRKDLVHTAIWIQILPKAEGGACYTILVTLWLLALLPTSLLEVAGGFIFGFWLGALCSTLGKMLGSFVSFGIGRRYKDWVRDKLLDDKSPRRGEPSYVAGLEFAMRTRPFSTCFALRLAYVPEAVQNYVPAVLDAPFAPFAGATLIGGAAYACLWAQLGSKLSSIGQIVQDGWTPEKITFLVVGFASLVAVLGLVHWNTKRVIRRFVAMQQDETSISAPALAHQHRVEDLLDASSGLV</sequence>
<dbReference type="InterPro" id="IPR015414">
    <property type="entry name" value="TMEM64"/>
</dbReference>
<name>A0AAD7UFV5_9STRA</name>
<dbReference type="EMBL" id="JAQMWT010000344">
    <property type="protein sequence ID" value="KAJ8603785.1"/>
    <property type="molecule type" value="Genomic_DNA"/>
</dbReference>
<evidence type="ECO:0000256" key="1">
    <source>
        <dbReference type="ARBA" id="ARBA00004651"/>
    </source>
</evidence>
<dbReference type="Proteomes" id="UP001230188">
    <property type="component" value="Unassembled WGS sequence"/>
</dbReference>
<feature type="transmembrane region" description="Helical" evidence="6">
    <location>
        <begin position="29"/>
        <end position="49"/>
    </location>
</feature>
<evidence type="ECO:0000313" key="9">
    <source>
        <dbReference type="Proteomes" id="UP001230188"/>
    </source>
</evidence>
<keyword evidence="5 6" id="KW-0472">Membrane</keyword>
<comment type="subcellular location">
    <subcellularLocation>
        <location evidence="1">Cell membrane</location>
        <topology evidence="1">Multi-pass membrane protein</topology>
    </subcellularLocation>
</comment>
<evidence type="ECO:0000259" key="7">
    <source>
        <dbReference type="Pfam" id="PF09335"/>
    </source>
</evidence>
<accession>A0AAD7UFV5</accession>
<evidence type="ECO:0000256" key="6">
    <source>
        <dbReference type="SAM" id="Phobius"/>
    </source>
</evidence>
<feature type="transmembrane region" description="Helical" evidence="6">
    <location>
        <begin position="70"/>
        <end position="89"/>
    </location>
</feature>
<feature type="transmembrane region" description="Helical" evidence="6">
    <location>
        <begin position="95"/>
        <end position="121"/>
    </location>
</feature>
<keyword evidence="2" id="KW-1003">Cell membrane</keyword>
<reference evidence="8" key="1">
    <citation type="submission" date="2023-01" db="EMBL/GenBank/DDBJ databases">
        <title>Metagenome sequencing of chrysophaentin producing Chrysophaeum taylorii.</title>
        <authorList>
            <person name="Davison J."/>
            <person name="Bewley C."/>
        </authorList>
    </citation>
    <scope>NUCLEOTIDE SEQUENCE</scope>
    <source>
        <strain evidence="8">NIES-1699</strain>
    </source>
</reference>
<protein>
    <recommendedName>
        <fullName evidence="7">VTT domain-containing protein</fullName>
    </recommendedName>
</protein>
<feature type="domain" description="VTT" evidence="7">
    <location>
        <begin position="84"/>
        <end position="208"/>
    </location>
</feature>
<dbReference type="Pfam" id="PF09335">
    <property type="entry name" value="VTT_dom"/>
    <property type="match status" value="1"/>
</dbReference>
<keyword evidence="4 6" id="KW-1133">Transmembrane helix</keyword>
<dbReference type="AlphaFoldDB" id="A0AAD7UFV5"/>